<dbReference type="EMBL" id="CAJVPV010036782">
    <property type="protein sequence ID" value="CAG8753795.1"/>
    <property type="molecule type" value="Genomic_DNA"/>
</dbReference>
<proteinExistence type="predicted"/>
<organism evidence="1 2">
    <name type="scientific">Acaulospora morrowiae</name>
    <dbReference type="NCBI Taxonomy" id="94023"/>
    <lineage>
        <taxon>Eukaryota</taxon>
        <taxon>Fungi</taxon>
        <taxon>Fungi incertae sedis</taxon>
        <taxon>Mucoromycota</taxon>
        <taxon>Glomeromycotina</taxon>
        <taxon>Glomeromycetes</taxon>
        <taxon>Diversisporales</taxon>
        <taxon>Acaulosporaceae</taxon>
        <taxon>Acaulospora</taxon>
    </lineage>
</organism>
<reference evidence="1" key="1">
    <citation type="submission" date="2021-06" db="EMBL/GenBank/DDBJ databases">
        <authorList>
            <person name="Kallberg Y."/>
            <person name="Tangrot J."/>
            <person name="Rosling A."/>
        </authorList>
    </citation>
    <scope>NUCLEOTIDE SEQUENCE</scope>
    <source>
        <strain evidence="1">CL551</strain>
    </source>
</reference>
<keyword evidence="2" id="KW-1185">Reference proteome</keyword>
<dbReference type="AlphaFoldDB" id="A0A9N9IVV4"/>
<feature type="non-terminal residue" evidence="1">
    <location>
        <position position="1"/>
    </location>
</feature>
<evidence type="ECO:0000313" key="1">
    <source>
        <dbReference type="EMBL" id="CAG8753795.1"/>
    </source>
</evidence>
<feature type="non-terminal residue" evidence="1">
    <location>
        <position position="55"/>
    </location>
</feature>
<accession>A0A9N9IVV4</accession>
<protein>
    <submittedName>
        <fullName evidence="1">6691_t:CDS:1</fullName>
    </submittedName>
</protein>
<comment type="caution">
    <text evidence="1">The sequence shown here is derived from an EMBL/GenBank/DDBJ whole genome shotgun (WGS) entry which is preliminary data.</text>
</comment>
<name>A0A9N9IVV4_9GLOM</name>
<dbReference type="Proteomes" id="UP000789342">
    <property type="component" value="Unassembled WGS sequence"/>
</dbReference>
<evidence type="ECO:0000313" key="2">
    <source>
        <dbReference type="Proteomes" id="UP000789342"/>
    </source>
</evidence>
<sequence>TCSAVRTSRLYSPSDCTSQLYKDNEGKFQKVCTTVRTAKTNISIRTNRRTVGIIS</sequence>
<gene>
    <name evidence="1" type="ORF">AMORRO_LOCUS15475</name>
</gene>